<keyword evidence="8" id="KW-0406">Ion transport</keyword>
<evidence type="ECO:0000256" key="7">
    <source>
        <dbReference type="ARBA" id="ARBA00022989"/>
    </source>
</evidence>
<dbReference type="Pfam" id="PF05631">
    <property type="entry name" value="MFS_5"/>
    <property type="match status" value="1"/>
</dbReference>
<comment type="function">
    <text evidence="1">Mediates high-affinity intracellular uptake of the rare oligo-element molybdenum.</text>
</comment>
<dbReference type="Gene3D" id="1.20.1250.20">
    <property type="entry name" value="MFS general substrate transporter like domains"/>
    <property type="match status" value="1"/>
</dbReference>
<reference evidence="16" key="1">
    <citation type="journal article" date="2023" name="Mol. Phylogenet. Evol.">
        <title>Genome-scale phylogeny and comparative genomics of the fungal order Sordariales.</title>
        <authorList>
            <person name="Hensen N."/>
            <person name="Bonometti L."/>
            <person name="Westerberg I."/>
            <person name="Brannstrom I.O."/>
            <person name="Guillou S."/>
            <person name="Cros-Aarteil S."/>
            <person name="Calhoun S."/>
            <person name="Haridas S."/>
            <person name="Kuo A."/>
            <person name="Mondo S."/>
            <person name="Pangilinan J."/>
            <person name="Riley R."/>
            <person name="LaButti K."/>
            <person name="Andreopoulos B."/>
            <person name="Lipzen A."/>
            <person name="Chen C."/>
            <person name="Yan M."/>
            <person name="Daum C."/>
            <person name="Ng V."/>
            <person name="Clum A."/>
            <person name="Steindorff A."/>
            <person name="Ohm R.A."/>
            <person name="Martin F."/>
            <person name="Silar P."/>
            <person name="Natvig D.O."/>
            <person name="Lalanne C."/>
            <person name="Gautier V."/>
            <person name="Ament-Velasquez S.L."/>
            <person name="Kruys A."/>
            <person name="Hutchinson M.I."/>
            <person name="Powell A.J."/>
            <person name="Barry K."/>
            <person name="Miller A.N."/>
            <person name="Grigoriev I.V."/>
            <person name="Debuchy R."/>
            <person name="Gladieux P."/>
            <person name="Hiltunen Thoren M."/>
            <person name="Johannesson H."/>
        </authorList>
    </citation>
    <scope>NUCLEOTIDE SEQUENCE</scope>
    <source>
        <strain evidence="16">PSN309</strain>
    </source>
</reference>
<dbReference type="GO" id="GO:0005886">
    <property type="term" value="C:plasma membrane"/>
    <property type="evidence" value="ECO:0007669"/>
    <property type="project" value="UniProtKB-SubCell"/>
</dbReference>
<keyword evidence="17" id="KW-1185">Reference proteome</keyword>
<feature type="transmembrane region" description="Helical" evidence="13">
    <location>
        <begin position="148"/>
        <end position="166"/>
    </location>
</feature>
<dbReference type="GO" id="GO:0015098">
    <property type="term" value="F:molybdate ion transmembrane transporter activity"/>
    <property type="evidence" value="ECO:0007669"/>
    <property type="project" value="InterPro"/>
</dbReference>
<dbReference type="SUPFAM" id="SSF103473">
    <property type="entry name" value="MFS general substrate transporter"/>
    <property type="match status" value="1"/>
</dbReference>
<feature type="domain" description="Major facilitator superfamily (MFS) profile" evidence="15">
    <location>
        <begin position="53"/>
        <end position="445"/>
    </location>
</feature>
<dbReference type="InterPro" id="IPR008509">
    <property type="entry name" value="MOT2/MFSD5"/>
</dbReference>
<feature type="transmembrane region" description="Helical" evidence="13">
    <location>
        <begin position="212"/>
        <end position="232"/>
    </location>
</feature>
<evidence type="ECO:0000256" key="14">
    <source>
        <dbReference type="SAM" id="SignalP"/>
    </source>
</evidence>
<evidence type="ECO:0000256" key="12">
    <source>
        <dbReference type="SAM" id="MobiDB-lite"/>
    </source>
</evidence>
<feature type="transmembrane region" description="Helical" evidence="13">
    <location>
        <begin position="419"/>
        <end position="440"/>
    </location>
</feature>
<evidence type="ECO:0000313" key="16">
    <source>
        <dbReference type="EMBL" id="KAK4187218.1"/>
    </source>
</evidence>
<dbReference type="PANTHER" id="PTHR23516:SF1">
    <property type="entry name" value="MOLYBDATE-ANION TRANSPORTER"/>
    <property type="match status" value="1"/>
</dbReference>
<feature type="transmembrane region" description="Helical" evidence="13">
    <location>
        <begin position="330"/>
        <end position="354"/>
    </location>
</feature>
<feature type="transmembrane region" description="Helical" evidence="13">
    <location>
        <begin position="394"/>
        <end position="413"/>
    </location>
</feature>
<keyword evidence="14" id="KW-0732">Signal</keyword>
<comment type="subcellular location">
    <subcellularLocation>
        <location evidence="2">Cell membrane</location>
        <topology evidence="2">Multi-pass membrane protein</topology>
    </subcellularLocation>
</comment>
<evidence type="ECO:0000256" key="3">
    <source>
        <dbReference type="ARBA" id="ARBA00021242"/>
    </source>
</evidence>
<gene>
    <name evidence="16" type="ORF">QBC35DRAFT_452533</name>
</gene>
<feature type="transmembrane region" description="Helical" evidence="13">
    <location>
        <begin position="360"/>
        <end position="382"/>
    </location>
</feature>
<sequence length="445" mass="47783">MMDIYSLNLTALLALCGGLFHNTRSQQQADSLKKTGEAATQDANDKKSKKNPALPFLVVYTLVMASDWLQGPFLYSLYREEHSVSPALISSLFTTGFLSGAASGTFIGALADRRGRRTACLTFCAVYAASCILTTISGSVVLLFLGRILGGLGTSLLFSVFESWIVTDLKKQGLETELSNTFGLMSTLNSIVAILSGVGSEWLVGAAGTRKAPFWVSAAILVVAGVLIFNTWEENFGETGSKPATAAPKDDDKKQENKLWATLFRPSILSLALASTIFEGSMYLFVFFWAPALQSISSSASSLPYGVIFASFMAATLASSLVFNIITSRGLISFSSLLPTILATSSACFFLSASPRTEQSTFWIFCLFEAAVGMYWPCMGYLKGKLIDDAVRAQVYGVLRIPLNVFVVISLLLTGDSGFGSVFSVCSVLLLGSTVGLWVARKKTQ</sequence>
<dbReference type="AlphaFoldDB" id="A0AAN6WRX8"/>
<organism evidence="16 17">
    <name type="scientific">Podospora australis</name>
    <dbReference type="NCBI Taxonomy" id="1536484"/>
    <lineage>
        <taxon>Eukaryota</taxon>
        <taxon>Fungi</taxon>
        <taxon>Dikarya</taxon>
        <taxon>Ascomycota</taxon>
        <taxon>Pezizomycotina</taxon>
        <taxon>Sordariomycetes</taxon>
        <taxon>Sordariomycetidae</taxon>
        <taxon>Sordariales</taxon>
        <taxon>Podosporaceae</taxon>
        <taxon>Podospora</taxon>
    </lineage>
</organism>
<feature type="signal peptide" evidence="14">
    <location>
        <begin position="1"/>
        <end position="25"/>
    </location>
</feature>
<feature type="transmembrane region" description="Helical" evidence="13">
    <location>
        <begin position="302"/>
        <end position="323"/>
    </location>
</feature>
<feature type="transmembrane region" description="Helical" evidence="13">
    <location>
        <begin position="87"/>
        <end position="111"/>
    </location>
</feature>
<evidence type="ECO:0000256" key="6">
    <source>
        <dbReference type="ARBA" id="ARBA00022692"/>
    </source>
</evidence>
<evidence type="ECO:0000256" key="11">
    <source>
        <dbReference type="ARBA" id="ARBA00032555"/>
    </source>
</evidence>
<dbReference type="InterPro" id="IPR020846">
    <property type="entry name" value="MFS_dom"/>
</dbReference>
<feature type="chain" id="PRO_5043014726" description="Molybdate-anion transporter" evidence="14">
    <location>
        <begin position="26"/>
        <end position="445"/>
    </location>
</feature>
<evidence type="ECO:0000256" key="2">
    <source>
        <dbReference type="ARBA" id="ARBA00004651"/>
    </source>
</evidence>
<evidence type="ECO:0000256" key="13">
    <source>
        <dbReference type="SAM" id="Phobius"/>
    </source>
</evidence>
<evidence type="ECO:0000256" key="9">
    <source>
        <dbReference type="ARBA" id="ARBA00023136"/>
    </source>
</evidence>
<protein>
    <recommendedName>
        <fullName evidence="3">Molybdate-anion transporter</fullName>
    </recommendedName>
    <alternativeName>
        <fullName evidence="10">Major facilitator superfamily domain-containing protein 5</fullName>
    </alternativeName>
    <alternativeName>
        <fullName evidence="11">Molybdate transporter 2 homolog</fullName>
    </alternativeName>
</protein>
<dbReference type="PANTHER" id="PTHR23516">
    <property type="entry name" value="SAM (S-ADENOSYL METHIONINE) TRANSPORTER"/>
    <property type="match status" value="1"/>
</dbReference>
<keyword evidence="4" id="KW-0813">Transport</keyword>
<keyword evidence="5" id="KW-1003">Cell membrane</keyword>
<dbReference type="PROSITE" id="PS50850">
    <property type="entry name" value="MFS"/>
    <property type="match status" value="1"/>
</dbReference>
<dbReference type="InterPro" id="IPR036259">
    <property type="entry name" value="MFS_trans_sf"/>
</dbReference>
<evidence type="ECO:0000259" key="15">
    <source>
        <dbReference type="PROSITE" id="PS50850"/>
    </source>
</evidence>
<comment type="caution">
    <text evidence="16">The sequence shown here is derived from an EMBL/GenBank/DDBJ whole genome shotgun (WGS) entry which is preliminary data.</text>
</comment>
<evidence type="ECO:0000256" key="8">
    <source>
        <dbReference type="ARBA" id="ARBA00023065"/>
    </source>
</evidence>
<accession>A0AAN6WRX8</accession>
<reference evidence="16" key="2">
    <citation type="submission" date="2023-05" db="EMBL/GenBank/DDBJ databases">
        <authorList>
            <consortium name="Lawrence Berkeley National Laboratory"/>
            <person name="Steindorff A."/>
            <person name="Hensen N."/>
            <person name="Bonometti L."/>
            <person name="Westerberg I."/>
            <person name="Brannstrom I.O."/>
            <person name="Guillou S."/>
            <person name="Cros-Aarteil S."/>
            <person name="Calhoun S."/>
            <person name="Haridas S."/>
            <person name="Kuo A."/>
            <person name="Mondo S."/>
            <person name="Pangilinan J."/>
            <person name="Riley R."/>
            <person name="Labutti K."/>
            <person name="Andreopoulos B."/>
            <person name="Lipzen A."/>
            <person name="Chen C."/>
            <person name="Yanf M."/>
            <person name="Daum C."/>
            <person name="Ng V."/>
            <person name="Clum A."/>
            <person name="Ohm R."/>
            <person name="Martin F."/>
            <person name="Silar P."/>
            <person name="Natvig D."/>
            <person name="Lalanne C."/>
            <person name="Gautier V."/>
            <person name="Ament-Velasquez S.L."/>
            <person name="Kruys A."/>
            <person name="Hutchinson M.I."/>
            <person name="Powell A.J."/>
            <person name="Barry K."/>
            <person name="Miller A.N."/>
            <person name="Grigoriev I.V."/>
            <person name="Debuchy R."/>
            <person name="Gladieux P."/>
            <person name="Thoren M.H."/>
            <person name="Johannesson H."/>
        </authorList>
    </citation>
    <scope>NUCLEOTIDE SEQUENCE</scope>
    <source>
        <strain evidence="16">PSN309</strain>
    </source>
</reference>
<feature type="transmembrane region" description="Helical" evidence="13">
    <location>
        <begin position="178"/>
        <end position="200"/>
    </location>
</feature>
<keyword evidence="6 13" id="KW-0812">Transmembrane</keyword>
<dbReference type="GO" id="GO:0006811">
    <property type="term" value="P:monoatomic ion transport"/>
    <property type="evidence" value="ECO:0007669"/>
    <property type="project" value="UniProtKB-KW"/>
</dbReference>
<evidence type="ECO:0000256" key="10">
    <source>
        <dbReference type="ARBA" id="ARBA00030646"/>
    </source>
</evidence>
<evidence type="ECO:0000256" key="1">
    <source>
        <dbReference type="ARBA" id="ARBA00003019"/>
    </source>
</evidence>
<dbReference type="Proteomes" id="UP001302126">
    <property type="component" value="Unassembled WGS sequence"/>
</dbReference>
<evidence type="ECO:0000256" key="4">
    <source>
        <dbReference type="ARBA" id="ARBA00022448"/>
    </source>
</evidence>
<evidence type="ECO:0000313" key="17">
    <source>
        <dbReference type="Proteomes" id="UP001302126"/>
    </source>
</evidence>
<feature type="transmembrane region" description="Helical" evidence="13">
    <location>
        <begin position="118"/>
        <end position="142"/>
    </location>
</feature>
<proteinExistence type="predicted"/>
<name>A0AAN6WRX8_9PEZI</name>
<keyword evidence="9 13" id="KW-0472">Membrane</keyword>
<dbReference type="EMBL" id="MU864407">
    <property type="protein sequence ID" value="KAK4187218.1"/>
    <property type="molecule type" value="Genomic_DNA"/>
</dbReference>
<feature type="region of interest" description="Disordered" evidence="12">
    <location>
        <begin position="30"/>
        <end position="49"/>
    </location>
</feature>
<keyword evidence="7 13" id="KW-1133">Transmembrane helix</keyword>
<evidence type="ECO:0000256" key="5">
    <source>
        <dbReference type="ARBA" id="ARBA00022475"/>
    </source>
</evidence>
<feature type="transmembrane region" description="Helical" evidence="13">
    <location>
        <begin position="268"/>
        <end position="290"/>
    </location>
</feature>